<reference evidence="1" key="1">
    <citation type="journal article" date="2014" name="Front. Microbiol.">
        <title>High frequency of phylogenetically diverse reductive dehalogenase-homologous genes in deep subseafloor sedimentary metagenomes.</title>
        <authorList>
            <person name="Kawai M."/>
            <person name="Futagami T."/>
            <person name="Toyoda A."/>
            <person name="Takaki Y."/>
            <person name="Nishi S."/>
            <person name="Hori S."/>
            <person name="Arai W."/>
            <person name="Tsubouchi T."/>
            <person name="Morono Y."/>
            <person name="Uchiyama I."/>
            <person name="Ito T."/>
            <person name="Fujiyama A."/>
            <person name="Inagaki F."/>
            <person name="Takami H."/>
        </authorList>
    </citation>
    <scope>NUCLEOTIDE SEQUENCE</scope>
    <source>
        <strain evidence="1">Expedition CK06-06</strain>
    </source>
</reference>
<accession>X1PQW5</accession>
<sequence length="51" mass="5620">MLSLPLLLKLLLLFELYSELLGVDAVISPALAETFTSAFSEVSLFLYSIVQ</sequence>
<proteinExistence type="predicted"/>
<gene>
    <name evidence="1" type="ORF">S06H3_41396</name>
</gene>
<organism evidence="1">
    <name type="scientific">marine sediment metagenome</name>
    <dbReference type="NCBI Taxonomy" id="412755"/>
    <lineage>
        <taxon>unclassified sequences</taxon>
        <taxon>metagenomes</taxon>
        <taxon>ecological metagenomes</taxon>
    </lineage>
</organism>
<evidence type="ECO:0000313" key="1">
    <source>
        <dbReference type="EMBL" id="GAI44916.1"/>
    </source>
</evidence>
<dbReference type="EMBL" id="BARV01025505">
    <property type="protein sequence ID" value="GAI44916.1"/>
    <property type="molecule type" value="Genomic_DNA"/>
</dbReference>
<protein>
    <submittedName>
        <fullName evidence="1">Uncharacterized protein</fullName>
    </submittedName>
</protein>
<name>X1PQW5_9ZZZZ</name>
<comment type="caution">
    <text evidence="1">The sequence shown here is derived from an EMBL/GenBank/DDBJ whole genome shotgun (WGS) entry which is preliminary data.</text>
</comment>
<dbReference type="AlphaFoldDB" id="X1PQW5"/>